<feature type="signal peptide" evidence="2">
    <location>
        <begin position="1"/>
        <end position="17"/>
    </location>
</feature>
<dbReference type="STRING" id="477680.SAMN05421788_106180"/>
<keyword evidence="2" id="KW-0732">Signal</keyword>
<evidence type="ECO:0000256" key="2">
    <source>
        <dbReference type="SAM" id="SignalP"/>
    </source>
</evidence>
<evidence type="ECO:0000313" key="3">
    <source>
        <dbReference type="EMBL" id="SIT24738.1"/>
    </source>
</evidence>
<dbReference type="RefSeq" id="WP_076380386.1">
    <property type="nucleotide sequence ID" value="NZ_AP017422.1"/>
</dbReference>
<dbReference type="EMBL" id="FTOR01000006">
    <property type="protein sequence ID" value="SIT24738.1"/>
    <property type="molecule type" value="Genomic_DNA"/>
</dbReference>
<feature type="region of interest" description="Disordered" evidence="1">
    <location>
        <begin position="22"/>
        <end position="49"/>
    </location>
</feature>
<dbReference type="OrthoDB" id="664300at2"/>
<proteinExistence type="predicted"/>
<evidence type="ECO:0000256" key="1">
    <source>
        <dbReference type="SAM" id="MobiDB-lite"/>
    </source>
</evidence>
<organism evidence="3 4">
    <name type="scientific">Filimonas lacunae</name>
    <dbReference type="NCBI Taxonomy" id="477680"/>
    <lineage>
        <taxon>Bacteria</taxon>
        <taxon>Pseudomonadati</taxon>
        <taxon>Bacteroidota</taxon>
        <taxon>Chitinophagia</taxon>
        <taxon>Chitinophagales</taxon>
        <taxon>Chitinophagaceae</taxon>
        <taxon>Filimonas</taxon>
    </lineage>
</organism>
<accession>A0A173MF55</accession>
<gene>
    <name evidence="3" type="ORF">SAMN05421788_106180</name>
</gene>
<dbReference type="KEGG" id="fln:FLA_2134"/>
<protein>
    <recommendedName>
        <fullName evidence="5">YD repeat-containing protein</fullName>
    </recommendedName>
</protein>
<feature type="compositionally biased region" description="Low complexity" evidence="1">
    <location>
        <begin position="26"/>
        <end position="49"/>
    </location>
</feature>
<feature type="chain" id="PRO_5030022862" description="YD repeat-containing protein" evidence="2">
    <location>
        <begin position="18"/>
        <end position="286"/>
    </location>
</feature>
<keyword evidence="4" id="KW-1185">Reference proteome</keyword>
<dbReference type="PROSITE" id="PS51257">
    <property type="entry name" value="PROKAR_LIPOPROTEIN"/>
    <property type="match status" value="1"/>
</dbReference>
<reference evidence="4" key="1">
    <citation type="submission" date="2017-01" db="EMBL/GenBank/DDBJ databases">
        <authorList>
            <person name="Varghese N."/>
            <person name="Submissions S."/>
        </authorList>
    </citation>
    <scope>NUCLEOTIDE SEQUENCE [LARGE SCALE GENOMIC DNA]</scope>
    <source>
        <strain evidence="4">DSM 21054</strain>
    </source>
</reference>
<sequence>MKNVFLPALLLVMMAIACTKKDSSPTDENGGTGTDTTATPGTNNPGNTDTISKLYRIVNTGEYPYAEIYNYDGTKLLSVFDSSYNGNYLDTAYYTNNVLTRLVTTYNGKVERDYTFEYNNSGKVVKVITNNQERRYDSLAYNQAGQLSTIYMYTSFVDTVYETDEFKWDANNNITQKIRRQGSSMNGVASNYFYDTNTNPRYELSANIVFWLYVRDAYYGSKNNLTNENFTQLQDGVMSTPSFFYLYNYTYNKDKTPTTCVFKSGEIQSDLKLWENLTYQYKTTTK</sequence>
<dbReference type="Proteomes" id="UP000186917">
    <property type="component" value="Unassembled WGS sequence"/>
</dbReference>
<evidence type="ECO:0000313" key="4">
    <source>
        <dbReference type="Proteomes" id="UP000186917"/>
    </source>
</evidence>
<name>A0A173MF55_9BACT</name>
<evidence type="ECO:0008006" key="5">
    <source>
        <dbReference type="Google" id="ProtNLM"/>
    </source>
</evidence>
<dbReference type="AlphaFoldDB" id="A0A173MF55"/>